<dbReference type="AlphaFoldDB" id="A0AAW0KAX4"/>
<dbReference type="GO" id="GO:0043565">
    <property type="term" value="F:sequence-specific DNA binding"/>
    <property type="evidence" value="ECO:0007669"/>
    <property type="project" value="TreeGrafter"/>
</dbReference>
<accession>A0AAW0KAX4</accession>
<evidence type="ECO:0000313" key="2">
    <source>
        <dbReference type="EMBL" id="KAK7835885.1"/>
    </source>
</evidence>
<dbReference type="GO" id="GO:0019185">
    <property type="term" value="C:snRNA-activating protein complex"/>
    <property type="evidence" value="ECO:0007669"/>
    <property type="project" value="TreeGrafter"/>
</dbReference>
<evidence type="ECO:0008006" key="4">
    <source>
        <dbReference type="Google" id="ProtNLM"/>
    </source>
</evidence>
<dbReference type="EMBL" id="JBBHLL010000001">
    <property type="protein sequence ID" value="KAK7835885.1"/>
    <property type="molecule type" value="Genomic_DNA"/>
</dbReference>
<dbReference type="PANTHER" id="PTHR15131:SF3">
    <property type="entry name" value="SNRNA-ACTIVATING PROTEIN COMPLEX SUBUNIT 1"/>
    <property type="match status" value="1"/>
</dbReference>
<protein>
    <recommendedName>
        <fullName evidence="4">Small nuclear RNA activating complex polypeptide 1</fullName>
    </recommendedName>
</protein>
<proteinExistence type="predicted"/>
<gene>
    <name evidence="2" type="ORF">U0070_003976</name>
</gene>
<sequence>MGTPADAATRPVGAGALEGVGIPPGLQTDCEALLSRFQEMDSVRFEDFAELWRSMKFATIFCGKMRNLKKNLFTKEALALAWRYFLPPYTFQIRVGALYLLYGLYNTQLCQPKQKIRVALQDWDDVIRFQQDLINAQHFDAAFVFRKLRLDRAFHFTAMPKLEMLNVHDHYQNMKHAISADKTMPDKALSLVKEDFFDNIKNIVLEHQQWHKDRKNPSLKPKLKDGEEESEGISQEPERCVRAESLAKIKAKAFSAVAQVSKSRRHRQAKLDSSDSDSGSGQGQGKAAKKKRTRETAEPAGKKRSSKSRGNVQNDQKEEKSLRLSMPIIAEEAEETDDFSETVKMQHMDVVVCWGVHGVTVSEAACRPLPCPDSRPGAVF</sequence>
<evidence type="ECO:0000256" key="1">
    <source>
        <dbReference type="SAM" id="MobiDB-lite"/>
    </source>
</evidence>
<feature type="region of interest" description="Disordered" evidence="1">
    <location>
        <begin position="210"/>
        <end position="239"/>
    </location>
</feature>
<dbReference type="PANTHER" id="PTHR15131">
    <property type="entry name" value="SMALL NUCLEAR RNA ACTIVATING COMPLEX, POLYPEPTIDE 1"/>
    <property type="match status" value="1"/>
</dbReference>
<dbReference type="InterPro" id="IPR019188">
    <property type="entry name" value="SNAPC1"/>
</dbReference>
<comment type="caution">
    <text evidence="2">The sequence shown here is derived from an EMBL/GenBank/DDBJ whole genome shotgun (WGS) entry which is preliminary data.</text>
</comment>
<evidence type="ECO:0000313" key="3">
    <source>
        <dbReference type="Proteomes" id="UP001488838"/>
    </source>
</evidence>
<dbReference type="GO" id="GO:0042796">
    <property type="term" value="P:snRNA transcription by RNA polymerase III"/>
    <property type="evidence" value="ECO:0007669"/>
    <property type="project" value="TreeGrafter"/>
</dbReference>
<dbReference type="Proteomes" id="UP001488838">
    <property type="component" value="Unassembled WGS sequence"/>
</dbReference>
<dbReference type="Pfam" id="PF09808">
    <property type="entry name" value="SNAPC1"/>
    <property type="match status" value="1"/>
</dbReference>
<dbReference type="GO" id="GO:0042795">
    <property type="term" value="P:snRNA transcription by RNA polymerase II"/>
    <property type="evidence" value="ECO:0007669"/>
    <property type="project" value="TreeGrafter"/>
</dbReference>
<reference evidence="2 3" key="1">
    <citation type="journal article" date="2023" name="bioRxiv">
        <title>Conserved and derived expression patterns and positive selection on dental genes reveal complex evolutionary context of ever-growing rodent molars.</title>
        <authorList>
            <person name="Calamari Z.T."/>
            <person name="Song A."/>
            <person name="Cohen E."/>
            <person name="Akter M."/>
            <person name="Roy R.D."/>
            <person name="Hallikas O."/>
            <person name="Christensen M.M."/>
            <person name="Li P."/>
            <person name="Marangoni P."/>
            <person name="Jernvall J."/>
            <person name="Klein O.D."/>
        </authorList>
    </citation>
    <scope>NUCLEOTIDE SEQUENCE [LARGE SCALE GENOMIC DNA]</scope>
    <source>
        <strain evidence="2">V071</strain>
    </source>
</reference>
<keyword evidence="3" id="KW-1185">Reference proteome</keyword>
<feature type="region of interest" description="Disordered" evidence="1">
    <location>
        <begin position="257"/>
        <end position="327"/>
    </location>
</feature>
<name>A0AAW0KAX4_MYOGA</name>
<organism evidence="2 3">
    <name type="scientific">Myodes glareolus</name>
    <name type="common">Bank vole</name>
    <name type="synonym">Clethrionomys glareolus</name>
    <dbReference type="NCBI Taxonomy" id="447135"/>
    <lineage>
        <taxon>Eukaryota</taxon>
        <taxon>Metazoa</taxon>
        <taxon>Chordata</taxon>
        <taxon>Craniata</taxon>
        <taxon>Vertebrata</taxon>
        <taxon>Euteleostomi</taxon>
        <taxon>Mammalia</taxon>
        <taxon>Eutheria</taxon>
        <taxon>Euarchontoglires</taxon>
        <taxon>Glires</taxon>
        <taxon>Rodentia</taxon>
        <taxon>Myomorpha</taxon>
        <taxon>Muroidea</taxon>
        <taxon>Cricetidae</taxon>
        <taxon>Arvicolinae</taxon>
        <taxon>Myodes</taxon>
    </lineage>
</organism>